<dbReference type="AlphaFoldDB" id="A0A1F6XBW3"/>
<comment type="caution">
    <text evidence="4">The sequence shown here is derived from an EMBL/GenBank/DDBJ whole genome shotgun (WGS) entry which is preliminary data.</text>
</comment>
<evidence type="ECO:0000256" key="1">
    <source>
        <dbReference type="ARBA" id="ARBA00022679"/>
    </source>
</evidence>
<name>A0A1F6XBW3_9BACT</name>
<organism evidence="4 5">
    <name type="scientific">Candidatus Nomurabacteria bacterium RIFCSPLOWO2_01_FULL_46_18</name>
    <dbReference type="NCBI Taxonomy" id="1801783"/>
    <lineage>
        <taxon>Bacteria</taxon>
        <taxon>Candidatus Nomuraibacteriota</taxon>
    </lineage>
</organism>
<evidence type="ECO:0000256" key="2">
    <source>
        <dbReference type="ARBA" id="ARBA00022695"/>
    </source>
</evidence>
<dbReference type="InterPro" id="IPR050385">
    <property type="entry name" value="Archaeal_FAD_synthase"/>
</dbReference>
<dbReference type="GO" id="GO:0016779">
    <property type="term" value="F:nucleotidyltransferase activity"/>
    <property type="evidence" value="ECO:0007669"/>
    <property type="project" value="UniProtKB-KW"/>
</dbReference>
<dbReference type="SUPFAM" id="SSF52374">
    <property type="entry name" value="Nucleotidylyl transferase"/>
    <property type="match status" value="1"/>
</dbReference>
<dbReference type="Proteomes" id="UP000179381">
    <property type="component" value="Unassembled WGS sequence"/>
</dbReference>
<keyword evidence="1" id="KW-0808">Transferase</keyword>
<reference evidence="4 5" key="1">
    <citation type="journal article" date="2016" name="Nat. Commun.">
        <title>Thousands of microbial genomes shed light on interconnected biogeochemical processes in an aquifer system.</title>
        <authorList>
            <person name="Anantharaman K."/>
            <person name="Brown C.T."/>
            <person name="Hug L.A."/>
            <person name="Sharon I."/>
            <person name="Castelle C.J."/>
            <person name="Probst A.J."/>
            <person name="Thomas B.C."/>
            <person name="Singh A."/>
            <person name="Wilkins M.J."/>
            <person name="Karaoz U."/>
            <person name="Brodie E.L."/>
            <person name="Williams K.H."/>
            <person name="Hubbard S.S."/>
            <person name="Banfield J.F."/>
        </authorList>
    </citation>
    <scope>NUCLEOTIDE SEQUENCE [LARGE SCALE GENOMIC DNA]</scope>
</reference>
<dbReference type="EMBL" id="MFVH01000023">
    <property type="protein sequence ID" value="OGI91720.1"/>
    <property type="molecule type" value="Genomic_DNA"/>
</dbReference>
<dbReference type="InterPro" id="IPR004821">
    <property type="entry name" value="Cyt_trans-like"/>
</dbReference>
<proteinExistence type="predicted"/>
<keyword evidence="2" id="KW-0548">Nucleotidyltransferase</keyword>
<gene>
    <name evidence="4" type="ORF">A2933_01740</name>
</gene>
<accession>A0A1F6XBW3</accession>
<dbReference type="PANTHER" id="PTHR43793:SF1">
    <property type="entry name" value="FAD SYNTHASE"/>
    <property type="match status" value="1"/>
</dbReference>
<dbReference type="Gene3D" id="3.40.50.620">
    <property type="entry name" value="HUPs"/>
    <property type="match status" value="1"/>
</dbReference>
<feature type="domain" description="Cytidyltransferase-like" evidence="3">
    <location>
        <begin position="14"/>
        <end position="143"/>
    </location>
</feature>
<dbReference type="NCBIfam" id="TIGR00125">
    <property type="entry name" value="cyt_tran_rel"/>
    <property type="match status" value="1"/>
</dbReference>
<dbReference type="PANTHER" id="PTHR43793">
    <property type="entry name" value="FAD SYNTHASE"/>
    <property type="match status" value="1"/>
</dbReference>
<dbReference type="Pfam" id="PF01467">
    <property type="entry name" value="CTP_transf_like"/>
    <property type="match status" value="1"/>
</dbReference>
<evidence type="ECO:0000259" key="3">
    <source>
        <dbReference type="Pfam" id="PF01467"/>
    </source>
</evidence>
<sequence>MSNASKKNPEKIMVFGVFDGLHPGHLNFFRQARRLTRRPCLVVSVARDRNVIRLKGRRPNFGERKRMALLKECKFADKVVLSGKDNHLSHILKVKPEIIALGYDQKTYVKNLKKDLKNKGLLVKIVRLKPYKEKIYKSSLLYRTSSSRSVIQSPARRTAPKT</sequence>
<dbReference type="InterPro" id="IPR014729">
    <property type="entry name" value="Rossmann-like_a/b/a_fold"/>
</dbReference>
<protein>
    <recommendedName>
        <fullName evidence="3">Cytidyltransferase-like domain-containing protein</fullName>
    </recommendedName>
</protein>
<evidence type="ECO:0000313" key="4">
    <source>
        <dbReference type="EMBL" id="OGI91720.1"/>
    </source>
</evidence>
<evidence type="ECO:0000313" key="5">
    <source>
        <dbReference type="Proteomes" id="UP000179381"/>
    </source>
</evidence>